<protein>
    <submittedName>
        <fullName evidence="2">Putative secreted protein</fullName>
    </submittedName>
</protein>
<dbReference type="EMBL" id="GHWJ01010709">
    <property type="protein sequence ID" value="NOV43446.1"/>
    <property type="molecule type" value="Transcribed_RNA"/>
</dbReference>
<feature type="signal peptide" evidence="1">
    <location>
        <begin position="1"/>
        <end position="22"/>
    </location>
</feature>
<reference evidence="2" key="1">
    <citation type="submission" date="2019-09" db="EMBL/GenBank/DDBJ databases">
        <title>Organ-specific transcriptomic study of the physiology of the cattle tick, Rhipicephalus microplus.</title>
        <authorList>
            <person name="Tirloni L."/>
            <person name="Braz G."/>
            <person name="Gandara A.C.P."/>
            <person name="Sabadin G.A."/>
            <person name="da Silva R.M."/>
            <person name="Guizzo M.G."/>
            <person name="Machado J.A."/>
            <person name="Costa E.P."/>
            <person name="Gomes H.F."/>
            <person name="Moraes J."/>
            <person name="Mota M.B.S."/>
            <person name="Mesquita R.D."/>
            <person name="Alvarenga P.H."/>
            <person name="Alves F."/>
            <person name="Seixas A."/>
            <person name="da Fonseca R.N."/>
            <person name="Fogaca A."/>
            <person name="Logullo C."/>
            <person name="Tanaka A."/>
            <person name="Daffre S."/>
            <person name="Termignoni C."/>
            <person name="Vaz I.S.Jr."/>
            <person name="Oliveira P.L."/>
            <person name="Ribeiro J.M."/>
        </authorList>
    </citation>
    <scope>NUCLEOTIDE SEQUENCE</scope>
    <source>
        <strain evidence="2">Porto Alegre</strain>
    </source>
</reference>
<evidence type="ECO:0000256" key="1">
    <source>
        <dbReference type="SAM" id="SignalP"/>
    </source>
</evidence>
<organism evidence="2">
    <name type="scientific">Rhipicephalus microplus</name>
    <name type="common">Cattle tick</name>
    <name type="synonym">Boophilus microplus</name>
    <dbReference type="NCBI Taxonomy" id="6941"/>
    <lineage>
        <taxon>Eukaryota</taxon>
        <taxon>Metazoa</taxon>
        <taxon>Ecdysozoa</taxon>
        <taxon>Arthropoda</taxon>
        <taxon>Chelicerata</taxon>
        <taxon>Arachnida</taxon>
        <taxon>Acari</taxon>
        <taxon>Parasitiformes</taxon>
        <taxon>Ixodida</taxon>
        <taxon>Ixodoidea</taxon>
        <taxon>Ixodidae</taxon>
        <taxon>Rhipicephalinae</taxon>
        <taxon>Rhipicephalus</taxon>
        <taxon>Boophilus</taxon>
    </lineage>
</organism>
<sequence length="74" mass="8280">MTKNCILIVLLLFSLHADPTSRENVYGRSLISYVSYFTLISRSTDVTYISCLQSFARTCCLYLLRCDAANLGGC</sequence>
<evidence type="ECO:0000313" key="2">
    <source>
        <dbReference type="EMBL" id="NOV43446.1"/>
    </source>
</evidence>
<name>A0A6M2DBH1_RHIMP</name>
<proteinExistence type="predicted"/>
<keyword evidence="1" id="KW-0732">Signal</keyword>
<dbReference type="AlphaFoldDB" id="A0A6M2DBH1"/>
<accession>A0A6M2DBH1</accession>
<feature type="chain" id="PRO_5026837531" evidence="1">
    <location>
        <begin position="23"/>
        <end position="74"/>
    </location>
</feature>